<evidence type="ECO:0000313" key="9">
    <source>
        <dbReference type="Proteomes" id="UP001524473"/>
    </source>
</evidence>
<dbReference type="Gene3D" id="3.40.140.10">
    <property type="entry name" value="Cytidine Deaminase, domain 2"/>
    <property type="match status" value="1"/>
</dbReference>
<dbReference type="InterPro" id="IPR020891">
    <property type="entry name" value="UPF0758_CS"/>
</dbReference>
<dbReference type="PANTHER" id="PTHR30471">
    <property type="entry name" value="DNA REPAIR PROTEIN RADC"/>
    <property type="match status" value="1"/>
</dbReference>
<dbReference type="RefSeq" id="WP_066864084.1">
    <property type="nucleotide sequence ID" value="NZ_CABKVV010000013.1"/>
</dbReference>
<proteinExistence type="inferred from homology"/>
<dbReference type="Proteomes" id="UP001524473">
    <property type="component" value="Unassembled WGS sequence"/>
</dbReference>
<keyword evidence="2" id="KW-0645">Protease</keyword>
<keyword evidence="5" id="KW-0862">Zinc</keyword>
<evidence type="ECO:0000256" key="3">
    <source>
        <dbReference type="ARBA" id="ARBA00022723"/>
    </source>
</evidence>
<dbReference type="EMBL" id="JANFZH010000025">
    <property type="protein sequence ID" value="MCQ4840530.1"/>
    <property type="molecule type" value="Genomic_DNA"/>
</dbReference>
<accession>A0ABT1S126</accession>
<evidence type="ECO:0000256" key="5">
    <source>
        <dbReference type="ARBA" id="ARBA00022833"/>
    </source>
</evidence>
<gene>
    <name evidence="8" type="ORF">NE695_11480</name>
</gene>
<keyword evidence="6" id="KW-0482">Metalloprotease</keyword>
<sequence>MAKGKNKGTFHVLGPPPEEEARRKLLLEVFCSFLGPEEAAQQLDLLLNRFGSFKSILTAPEEELVLAGASEQTARFLRQSTELARAYLEEDAKSLKRIFDTKSACEVMRPKFLGRENELMAVLLLNGRGQILYCDVLAEGSVSSVPIYKRRLVELCIRYNVQTVFIAHNHPSGLACPSRNDIVATRHIQLSLKGIDAWLSDHIIFAGDDYCSFRSMGLLELIGQSMDEEWLREIEAARQLEQSLLYAEENGKEKPRK</sequence>
<keyword evidence="9" id="KW-1185">Reference proteome</keyword>
<protein>
    <recommendedName>
        <fullName evidence="7">MPN domain-containing protein</fullName>
    </recommendedName>
</protein>
<keyword evidence="4" id="KW-0378">Hydrolase</keyword>
<dbReference type="GeneID" id="90532501"/>
<reference evidence="8 9" key="1">
    <citation type="submission" date="2022-06" db="EMBL/GenBank/DDBJ databases">
        <title>Isolation of gut microbiota from human fecal samples.</title>
        <authorList>
            <person name="Pamer E.G."/>
            <person name="Barat B."/>
            <person name="Waligurski E."/>
            <person name="Medina S."/>
            <person name="Paddock L."/>
            <person name="Mostad J."/>
        </authorList>
    </citation>
    <scope>NUCLEOTIDE SEQUENCE [LARGE SCALE GENOMIC DNA]</scope>
    <source>
        <strain evidence="8 9">DFI.9.73</strain>
    </source>
</reference>
<evidence type="ECO:0000256" key="2">
    <source>
        <dbReference type="ARBA" id="ARBA00022670"/>
    </source>
</evidence>
<dbReference type="PROSITE" id="PS01302">
    <property type="entry name" value="UPF0758"/>
    <property type="match status" value="1"/>
</dbReference>
<dbReference type="PROSITE" id="PS50249">
    <property type="entry name" value="MPN"/>
    <property type="match status" value="1"/>
</dbReference>
<evidence type="ECO:0000256" key="6">
    <source>
        <dbReference type="ARBA" id="ARBA00023049"/>
    </source>
</evidence>
<dbReference type="InterPro" id="IPR001405">
    <property type="entry name" value="UPF0758"/>
</dbReference>
<evidence type="ECO:0000256" key="4">
    <source>
        <dbReference type="ARBA" id="ARBA00022801"/>
    </source>
</evidence>
<name>A0ABT1S126_9FIRM</name>
<feature type="domain" description="MPN" evidence="7">
    <location>
        <begin position="97"/>
        <end position="219"/>
    </location>
</feature>
<evidence type="ECO:0000313" key="8">
    <source>
        <dbReference type="EMBL" id="MCQ4840530.1"/>
    </source>
</evidence>
<dbReference type="InterPro" id="IPR025657">
    <property type="entry name" value="RadC_JAB"/>
</dbReference>
<dbReference type="SUPFAM" id="SSF102712">
    <property type="entry name" value="JAB1/MPN domain"/>
    <property type="match status" value="1"/>
</dbReference>
<dbReference type="PANTHER" id="PTHR30471:SF3">
    <property type="entry name" value="UPF0758 PROTEIN YEES-RELATED"/>
    <property type="match status" value="1"/>
</dbReference>
<evidence type="ECO:0000256" key="1">
    <source>
        <dbReference type="ARBA" id="ARBA00010243"/>
    </source>
</evidence>
<dbReference type="InterPro" id="IPR037518">
    <property type="entry name" value="MPN"/>
</dbReference>
<dbReference type="Pfam" id="PF04002">
    <property type="entry name" value="RadC"/>
    <property type="match status" value="1"/>
</dbReference>
<comment type="similarity">
    <text evidence="1">Belongs to the UPF0758 family.</text>
</comment>
<keyword evidence="3" id="KW-0479">Metal-binding</keyword>
<comment type="caution">
    <text evidence="8">The sequence shown here is derived from an EMBL/GenBank/DDBJ whole genome shotgun (WGS) entry which is preliminary data.</text>
</comment>
<evidence type="ECO:0000259" key="7">
    <source>
        <dbReference type="PROSITE" id="PS50249"/>
    </source>
</evidence>
<organism evidence="8 9">
    <name type="scientific">Neglectibacter timonensis</name>
    <dbReference type="NCBI Taxonomy" id="1776382"/>
    <lineage>
        <taxon>Bacteria</taxon>
        <taxon>Bacillati</taxon>
        <taxon>Bacillota</taxon>
        <taxon>Clostridia</taxon>
        <taxon>Eubacteriales</taxon>
        <taxon>Oscillospiraceae</taxon>
        <taxon>Neglectibacter</taxon>
    </lineage>
</organism>